<protein>
    <submittedName>
        <fullName evidence="1">Uncharacterized protein</fullName>
    </submittedName>
</protein>
<accession>A0ABY6M3X5</accession>
<gene>
    <name evidence="1" type="ORF">K5I29_02150</name>
</gene>
<evidence type="ECO:0000313" key="2">
    <source>
        <dbReference type="Proteomes" id="UP001163328"/>
    </source>
</evidence>
<dbReference type="RefSeq" id="WP_264434220.1">
    <property type="nucleotide sequence ID" value="NZ_CP081495.1"/>
</dbReference>
<organism evidence="1 2">
    <name type="scientific">Flavobacterium agricola</name>
    <dbReference type="NCBI Taxonomy" id="2870839"/>
    <lineage>
        <taxon>Bacteria</taxon>
        <taxon>Pseudomonadati</taxon>
        <taxon>Bacteroidota</taxon>
        <taxon>Flavobacteriia</taxon>
        <taxon>Flavobacteriales</taxon>
        <taxon>Flavobacteriaceae</taxon>
        <taxon>Flavobacterium</taxon>
    </lineage>
</organism>
<name>A0ABY6M3X5_9FLAO</name>
<sequence>MFLENLKFNTSNDYLDDCSIEITLTFVSDALNKNEITTALGIEPTFAWNANEVLELGSSKKIRVADTGKWSLKSVTKIDNLDAGLELFLKIYLKIIMYGCL</sequence>
<dbReference type="Proteomes" id="UP001163328">
    <property type="component" value="Chromosome"/>
</dbReference>
<dbReference type="EMBL" id="CP081495">
    <property type="protein sequence ID" value="UYW01748.1"/>
    <property type="molecule type" value="Genomic_DNA"/>
</dbReference>
<reference evidence="1" key="1">
    <citation type="submission" date="2021-08" db="EMBL/GenBank/DDBJ databases">
        <title>Flavobacterium sp. strain CC-SYL302.</title>
        <authorList>
            <person name="Lin S.-Y."/>
            <person name="Lee T.-H."/>
            <person name="Young C.-C."/>
        </authorList>
    </citation>
    <scope>NUCLEOTIDE SEQUENCE</scope>
    <source>
        <strain evidence="1">CC-SYL302</strain>
    </source>
</reference>
<keyword evidence="2" id="KW-1185">Reference proteome</keyword>
<evidence type="ECO:0000313" key="1">
    <source>
        <dbReference type="EMBL" id="UYW01748.1"/>
    </source>
</evidence>
<proteinExistence type="predicted"/>